<feature type="signal peptide" evidence="1">
    <location>
        <begin position="1"/>
        <end position="20"/>
    </location>
</feature>
<reference evidence="3 4" key="1">
    <citation type="submission" date="2017-10" db="EMBL/GenBank/DDBJ databases">
        <title>Genomics of the genus Arcobacter.</title>
        <authorList>
            <person name="Perez-Cataluna A."/>
            <person name="Figueras M.J."/>
        </authorList>
    </citation>
    <scope>NUCLEOTIDE SEQUENCE [LARGE SCALE GENOMIC DNA]</scope>
    <source>
        <strain evidence="3 4">CECT 9230</strain>
    </source>
</reference>
<feature type="domain" description="Lipoprotein LPP20-like" evidence="2">
    <location>
        <begin position="43"/>
        <end position="149"/>
    </location>
</feature>
<organism evidence="3 4">
    <name type="scientific">Aliarcobacter vitoriensis</name>
    <dbReference type="NCBI Taxonomy" id="2011099"/>
    <lineage>
        <taxon>Bacteria</taxon>
        <taxon>Pseudomonadati</taxon>
        <taxon>Campylobacterota</taxon>
        <taxon>Epsilonproteobacteria</taxon>
        <taxon>Campylobacterales</taxon>
        <taxon>Arcobacteraceae</taxon>
        <taxon>Aliarcobacter</taxon>
    </lineage>
</organism>
<feature type="chain" id="PRO_5016908787" description="Lipoprotein LPP20-like domain-containing protein" evidence="1">
    <location>
        <begin position="21"/>
        <end position="173"/>
    </location>
</feature>
<gene>
    <name evidence="3" type="ORF">CRU91_01470</name>
</gene>
<dbReference type="Gene3D" id="3.10.28.20">
    <property type="entry name" value="Acetamidase/Formamidase-like domains"/>
    <property type="match status" value="1"/>
</dbReference>
<evidence type="ECO:0000313" key="3">
    <source>
        <dbReference type="EMBL" id="RBQ29977.1"/>
    </source>
</evidence>
<dbReference type="PROSITE" id="PS51257">
    <property type="entry name" value="PROKAR_LIPOPROTEIN"/>
    <property type="match status" value="1"/>
</dbReference>
<accession>A0A366MV87</accession>
<dbReference type="EMBL" id="PDKB01000002">
    <property type="protein sequence ID" value="RBQ29977.1"/>
    <property type="molecule type" value="Genomic_DNA"/>
</dbReference>
<name>A0A366MV87_9BACT</name>
<evidence type="ECO:0000256" key="1">
    <source>
        <dbReference type="SAM" id="SignalP"/>
    </source>
</evidence>
<comment type="caution">
    <text evidence="3">The sequence shown here is derived from an EMBL/GenBank/DDBJ whole genome shotgun (WGS) entry which is preliminary data.</text>
</comment>
<dbReference type="OrthoDB" id="5346721at2"/>
<dbReference type="RefSeq" id="WP_113892658.1">
    <property type="nucleotide sequence ID" value="NZ_JANJGA010000003.1"/>
</dbReference>
<protein>
    <recommendedName>
        <fullName evidence="2">Lipoprotein LPP20-like domain-containing protein</fullName>
    </recommendedName>
</protein>
<evidence type="ECO:0000313" key="4">
    <source>
        <dbReference type="Proteomes" id="UP000252669"/>
    </source>
</evidence>
<evidence type="ECO:0000259" key="2">
    <source>
        <dbReference type="Pfam" id="PF02169"/>
    </source>
</evidence>
<proteinExistence type="predicted"/>
<dbReference type="AlphaFoldDB" id="A0A366MV87"/>
<keyword evidence="1" id="KW-0732">Signal</keyword>
<dbReference type="Pfam" id="PF02169">
    <property type="entry name" value="LPP20"/>
    <property type="match status" value="1"/>
</dbReference>
<dbReference type="InterPro" id="IPR024952">
    <property type="entry name" value="LPP20-like_dom"/>
</dbReference>
<sequence length="173" mass="19148">MRTKKGLFITFLACSTLVFTACSSKDEQVIEVPNCIIAGAKAPAWACGTYSDESKFLAVGSAPMSKLGYDFTRKEALANARASLVQQIEVEVKAKVETYMNTAGLKENESVQKVTTMVSKQTSKLTLKESNQLSFWENPNDNYLYVLIGMTKSNIDKKIDDEVQKALDELDLI</sequence>
<dbReference type="Proteomes" id="UP000252669">
    <property type="component" value="Unassembled WGS sequence"/>
</dbReference>
<keyword evidence="4" id="KW-1185">Reference proteome</keyword>